<evidence type="ECO:0000256" key="4">
    <source>
        <dbReference type="ARBA" id="ARBA00022840"/>
    </source>
</evidence>
<name>A0A6N7C0Z9_9GAMM</name>
<keyword evidence="8" id="KW-1185">Reference proteome</keyword>
<dbReference type="EMBL" id="VZIZ01000006">
    <property type="protein sequence ID" value="KAF0569809.1"/>
    <property type="molecule type" value="Genomic_DNA"/>
</dbReference>
<keyword evidence="7" id="KW-0251">Elongation factor</keyword>
<dbReference type="NCBIfam" id="NF006828">
    <property type="entry name" value="PRK09350.1"/>
    <property type="match status" value="1"/>
</dbReference>
<dbReference type="GO" id="GO:0005829">
    <property type="term" value="C:cytosol"/>
    <property type="evidence" value="ECO:0007669"/>
    <property type="project" value="TreeGrafter"/>
</dbReference>
<keyword evidence="3" id="KW-0547">Nucleotide-binding</keyword>
<keyword evidence="4" id="KW-0067">ATP-binding</keyword>
<dbReference type="GO" id="GO:0005524">
    <property type="term" value="F:ATP binding"/>
    <property type="evidence" value="ECO:0007669"/>
    <property type="project" value="UniProtKB-KW"/>
</dbReference>
<dbReference type="PRINTS" id="PR00982">
    <property type="entry name" value="TRNASYNTHLYS"/>
</dbReference>
<dbReference type="InterPro" id="IPR045864">
    <property type="entry name" value="aa-tRNA-synth_II/BPL/LPL"/>
</dbReference>
<dbReference type="NCBIfam" id="TIGR00462">
    <property type="entry name" value="genX"/>
    <property type="match status" value="1"/>
</dbReference>
<dbReference type="InterPro" id="IPR004525">
    <property type="entry name" value="EpmA"/>
</dbReference>
<comment type="catalytic activity">
    <reaction evidence="5">
        <text>D-beta-lysine + L-lysyl-[protein] + ATP = N(6)-((3R)-3,6-diaminohexanoyl)-L-lysyl-[protein] + AMP + diphosphate + H(+)</text>
        <dbReference type="Rhea" id="RHEA:83435"/>
        <dbReference type="Rhea" id="RHEA-COMP:9752"/>
        <dbReference type="Rhea" id="RHEA-COMP:20131"/>
        <dbReference type="ChEBI" id="CHEBI:15378"/>
        <dbReference type="ChEBI" id="CHEBI:29969"/>
        <dbReference type="ChEBI" id="CHEBI:30616"/>
        <dbReference type="ChEBI" id="CHEBI:33019"/>
        <dbReference type="ChEBI" id="CHEBI:84138"/>
        <dbReference type="ChEBI" id="CHEBI:156053"/>
        <dbReference type="ChEBI" id="CHEBI:456215"/>
    </reaction>
    <physiologicalReaction direction="left-to-right" evidence="5">
        <dbReference type="Rhea" id="RHEA:83436"/>
    </physiologicalReaction>
</comment>
<evidence type="ECO:0000256" key="1">
    <source>
        <dbReference type="ARBA" id="ARBA00011738"/>
    </source>
</evidence>
<dbReference type="PANTHER" id="PTHR42918">
    <property type="entry name" value="LYSYL-TRNA SYNTHETASE"/>
    <property type="match status" value="1"/>
</dbReference>
<keyword evidence="7" id="KW-0648">Protein biosynthesis</keyword>
<dbReference type="Proteomes" id="UP000471465">
    <property type="component" value="Unassembled WGS sequence"/>
</dbReference>
<dbReference type="InterPro" id="IPR006195">
    <property type="entry name" value="aa-tRNA-synth_II"/>
</dbReference>
<dbReference type="Gene3D" id="3.30.930.10">
    <property type="entry name" value="Bira Bifunctional Protein, Domain 2"/>
    <property type="match status" value="1"/>
</dbReference>
<sequence length="342" mass="38499">MTQANNISSQLITSNPSYAPTMTLAMAQQRAQFVSNIRQFFTSRQVLEVQTPLLSQAGNTDTFLQSVAAHVTYQDRPRTYYLHTSPEFAMKRLLASWQVPIYQICPVFRDNEIGTRHNIEFTMLEWYQPNYSLDEMATELNELLEALYGHSVVMSHYRYVDAFMDFVGIHPLTASLTALQAVAEDMGLTGFDFNDADDSEENRRQSWLDLLFSHAVEPNLGHDLPTLIIEYPPATAALAKTARDKDGNKIAKRFELYINGIEIANAYDELADGQALRDRFEQDNQLRARHDLPQMPIDEHLLAASNDLMPCSGIAVGMDRLLMVVTGASSLEEVIPFPSGQA</sequence>
<reference evidence="7 8" key="1">
    <citation type="submission" date="2019-09" db="EMBL/GenBank/DDBJ databases">
        <title>Draft genome sequence of Psychrobacter nivimaris LAMA 639, in search for biotechnological relevant genes.</title>
        <authorList>
            <person name="Lima A.O.S."/>
            <person name="Staloch B.E.K."/>
            <person name="Freitas R.C."/>
            <person name="Niero H."/>
            <person name="Silva M.A.C."/>
        </authorList>
    </citation>
    <scope>NUCLEOTIDE SEQUENCE [LARGE SCALE GENOMIC DNA]</scope>
    <source>
        <strain evidence="7 8">LAMA 639</strain>
    </source>
</reference>
<dbReference type="GO" id="GO:0004824">
    <property type="term" value="F:lysine-tRNA ligase activity"/>
    <property type="evidence" value="ECO:0007669"/>
    <property type="project" value="InterPro"/>
</dbReference>
<comment type="subunit">
    <text evidence="1">Homodimer.</text>
</comment>
<keyword evidence="2 7" id="KW-0436">Ligase</keyword>
<dbReference type="GO" id="GO:0006430">
    <property type="term" value="P:lysyl-tRNA aminoacylation"/>
    <property type="evidence" value="ECO:0007669"/>
    <property type="project" value="InterPro"/>
</dbReference>
<dbReference type="GO" id="GO:0003746">
    <property type="term" value="F:translation elongation factor activity"/>
    <property type="evidence" value="ECO:0007669"/>
    <property type="project" value="UniProtKB-KW"/>
</dbReference>
<dbReference type="FunFam" id="3.30.930.10:FF:000017">
    <property type="entry name" value="Elongation factor P--(R)-beta-lysine ligase"/>
    <property type="match status" value="1"/>
</dbReference>
<dbReference type="PANTHER" id="PTHR42918:SF6">
    <property type="entry name" value="ELONGATION FACTOR P--(R)-BETA-LYSINE LIGASE"/>
    <property type="match status" value="1"/>
</dbReference>
<dbReference type="SUPFAM" id="SSF55681">
    <property type="entry name" value="Class II aaRS and biotin synthetases"/>
    <property type="match status" value="1"/>
</dbReference>
<evidence type="ECO:0000313" key="7">
    <source>
        <dbReference type="EMBL" id="KAF0569809.1"/>
    </source>
</evidence>
<evidence type="ECO:0000313" key="8">
    <source>
        <dbReference type="Proteomes" id="UP000471465"/>
    </source>
</evidence>
<gene>
    <name evidence="7" type="ORF">FQV37_2434</name>
</gene>
<evidence type="ECO:0000259" key="6">
    <source>
        <dbReference type="PROSITE" id="PS50862"/>
    </source>
</evidence>
<dbReference type="AlphaFoldDB" id="A0A6N7C0Z9"/>
<protein>
    <submittedName>
        <fullName evidence="7">Translation elongation factor P Lys34--(R)-beta-lysine ligase</fullName>
    </submittedName>
</protein>
<evidence type="ECO:0000256" key="3">
    <source>
        <dbReference type="ARBA" id="ARBA00022741"/>
    </source>
</evidence>
<dbReference type="RefSeq" id="WP_160021105.1">
    <property type="nucleotide sequence ID" value="NZ_VZIZ01000006.1"/>
</dbReference>
<dbReference type="PROSITE" id="PS50862">
    <property type="entry name" value="AA_TRNA_LIGASE_II"/>
    <property type="match status" value="1"/>
</dbReference>
<feature type="domain" description="Aminoacyl-transfer RNA synthetases class-II family profile" evidence="6">
    <location>
        <begin position="37"/>
        <end position="336"/>
    </location>
</feature>
<comment type="caution">
    <text evidence="7">The sequence shown here is derived from an EMBL/GenBank/DDBJ whole genome shotgun (WGS) entry which is preliminary data.</text>
</comment>
<proteinExistence type="predicted"/>
<organism evidence="7 8">
    <name type="scientific">Psychrobacter nivimaris</name>
    <dbReference type="NCBI Taxonomy" id="281738"/>
    <lineage>
        <taxon>Bacteria</taxon>
        <taxon>Pseudomonadati</taxon>
        <taxon>Pseudomonadota</taxon>
        <taxon>Gammaproteobacteria</taxon>
        <taxon>Moraxellales</taxon>
        <taxon>Moraxellaceae</taxon>
        <taxon>Psychrobacter</taxon>
    </lineage>
</organism>
<dbReference type="GO" id="GO:0000049">
    <property type="term" value="F:tRNA binding"/>
    <property type="evidence" value="ECO:0007669"/>
    <property type="project" value="TreeGrafter"/>
</dbReference>
<dbReference type="InterPro" id="IPR018149">
    <property type="entry name" value="Lys-tRNA-synth_II_C"/>
</dbReference>
<dbReference type="Pfam" id="PF00152">
    <property type="entry name" value="tRNA-synt_2"/>
    <property type="match status" value="1"/>
</dbReference>
<dbReference type="InterPro" id="IPR004364">
    <property type="entry name" value="Aa-tRNA-synt_II"/>
</dbReference>
<evidence type="ECO:0000256" key="2">
    <source>
        <dbReference type="ARBA" id="ARBA00022598"/>
    </source>
</evidence>
<evidence type="ECO:0000256" key="5">
    <source>
        <dbReference type="ARBA" id="ARBA00052794"/>
    </source>
</evidence>
<accession>A0A6N7C0Z9</accession>